<dbReference type="CDD" id="cd18673">
    <property type="entry name" value="PIN_XRN1-2-like"/>
    <property type="match status" value="1"/>
</dbReference>
<sequence length="1340" mass="147396">MGVPAFYRWLSQKYPKIVKDCIEEFPEIVGDVEVPVDTSKPNPNGMEFDNLYLDMNGIIHPCFHPEDRPAPTTEAEVFINIFGYIDRLFSIVRPRRVLFMAIDGVAPRAKMNQQRSRRFRAAQDTEEKEREEERLRAEFEAQGIKVPKKEKSETWDSNTITPGTPFMHRLSIALQYYVHLRLNSDPGWRGLEVVLSDSNVPGEGEHKAMAFVREQRGLPGWNANTRHCVYGLDADLIMLALATHEPHFVILREVVFNVAQPDHKEQMRAQMFSRNDPNAPEPEKEEKKVQVARKPFQFLLVSVLREYLALELKVPGLPFQFDQERVFDDFVFMCFFCGNDFLPHMPTLEIRHGAIELLMRVYRQELPSLGGYLVHGANVDLARVEAFIRKIGAFEDVIFSKRMRELRRQKERLARQKAEDRARSNKRKFSASDAAPSASHVAREVTTGHLKPLGREQVAAEHKAQELARKEAWRHRQQQQRGDGAGANGHGVQEDGNKPRRAPLFATAGSELPARTGLPGPPAGPVPPLRPMNDPHANKSAAQRLRERMAAGKRADADAPAAAQQPAAEAASTEKKLETDIDQAGKAPAQRRRLAVNTDVSMAAPVALTEAGETAPEAIADADGTADWSFAELQNMAVRPDDWGGMALAMEGADAAGKDVEVSEEEALEVLAGHVGPEEESEIEVDPAAAVAAAKDMKERLEEMMKERSDRFDEMFVDEERIRLGDEGWKDRYYHEKLKVPTGPSQERILLSVVQAYTEGLCWVMKYYYEGVASWRWFYPFHYAPFASDLVNLTSFKVEFDLGQPFSPFNQLMGVLPAASSHCLPKPFRKLFADSISPILDFYPKSFQVDMNGKRFAWQGVALLPFIDEARLLAATDALLPELEPEERFRNSTRLEVIYIHSSHPLAPAVYEMEAAYGHLPPEARGASAMPMDPALSRGVHGFMMLCGGETQPSVVPVPFPGLGSDVLNNSVLCITYKLPPHRPHEPRLMEGTLPDPPVLTEEDRPVDQPLWHEKGASRGPPAARDLRAPMVGDAGLRMLNFQLGYSGRGPPPVPRGMTDGSGGSGFDSRPQYGGHGSHHYHNYRQRGDEHGNQYGDGGRYPGQGDRSATAYGADGGRGYGGAPAEGGYGRAGGYGGAPPYPEPQSGYGGRQDYAPYLRGPSAPYYSESHPPPQYGGAHSSQYGGSGPPQQHVGGYSGPTAPTQYGPPGRGGGGGRGGGPGGGYHPPTDRYQPPPKQQYGGRHGAPGGYYPPQPSHQPPPAGQYSGGYGAPPPSQNFFQRIRPTYTPPEGATGYGAPSGYPGSRLPPTQAQQPYGNNPYAALQRPRDPRGGSGGGEGGRY</sequence>
<dbReference type="Pfam" id="PF17846">
    <property type="entry name" value="XRN_M"/>
    <property type="match status" value="2"/>
</dbReference>
<feature type="compositionally biased region" description="Basic and acidic residues" evidence="4">
    <location>
        <begin position="410"/>
        <end position="423"/>
    </location>
</feature>
<organism evidence="7 8">
    <name type="scientific">Volvox africanus</name>
    <dbReference type="NCBI Taxonomy" id="51714"/>
    <lineage>
        <taxon>Eukaryota</taxon>
        <taxon>Viridiplantae</taxon>
        <taxon>Chlorophyta</taxon>
        <taxon>core chlorophytes</taxon>
        <taxon>Chlorophyceae</taxon>
        <taxon>CS clade</taxon>
        <taxon>Chlamydomonadales</taxon>
        <taxon>Volvocaceae</taxon>
        <taxon>Volvox</taxon>
    </lineage>
</organism>
<feature type="compositionally biased region" description="Basic and acidic residues" evidence="4">
    <location>
        <begin position="458"/>
        <end position="471"/>
    </location>
</feature>
<feature type="compositionally biased region" description="Basic and acidic residues" evidence="4">
    <location>
        <begin position="1002"/>
        <end position="1017"/>
    </location>
</feature>
<evidence type="ECO:0000313" key="8">
    <source>
        <dbReference type="Proteomes" id="UP001165090"/>
    </source>
</evidence>
<evidence type="ECO:0000256" key="2">
    <source>
        <dbReference type="ARBA" id="ARBA00022801"/>
    </source>
</evidence>
<feature type="region of interest" description="Disordered" evidence="4">
    <location>
        <begin position="984"/>
        <end position="1028"/>
    </location>
</feature>
<keyword evidence="3" id="KW-0269">Exonuclease</keyword>
<keyword evidence="2" id="KW-0378">Hydrolase</keyword>
<feature type="compositionally biased region" description="Gly residues" evidence="4">
    <location>
        <begin position="1330"/>
        <end position="1340"/>
    </location>
</feature>
<evidence type="ECO:0000313" key="7">
    <source>
        <dbReference type="EMBL" id="GLI68009.1"/>
    </source>
</evidence>
<feature type="domain" description="Xrn1 helical" evidence="6">
    <location>
        <begin position="320"/>
        <end position="472"/>
    </location>
</feature>
<dbReference type="Gene3D" id="3.40.50.12390">
    <property type="match status" value="2"/>
</dbReference>
<feature type="compositionally biased region" description="Basic and acidic residues" evidence="4">
    <location>
        <begin position="121"/>
        <end position="131"/>
    </location>
</feature>
<protein>
    <submittedName>
        <fullName evidence="7">Uncharacterized protein</fullName>
    </submittedName>
</protein>
<evidence type="ECO:0000259" key="5">
    <source>
        <dbReference type="Pfam" id="PF03159"/>
    </source>
</evidence>
<accession>A0ABQ5SDZ9</accession>
<feature type="compositionally biased region" description="Pro residues" evidence="4">
    <location>
        <begin position="519"/>
        <end position="530"/>
    </location>
</feature>
<feature type="domain" description="Xrn1 N-terminal" evidence="5">
    <location>
        <begin position="1"/>
        <end position="253"/>
    </location>
</feature>
<dbReference type="Gene3D" id="1.25.40.1050">
    <property type="match status" value="1"/>
</dbReference>
<feature type="compositionally biased region" description="Low complexity" evidence="4">
    <location>
        <begin position="558"/>
        <end position="571"/>
    </location>
</feature>
<feature type="region of interest" description="Disordered" evidence="4">
    <location>
        <begin position="1136"/>
        <end position="1340"/>
    </location>
</feature>
<evidence type="ECO:0000256" key="1">
    <source>
        <dbReference type="ARBA" id="ARBA00022722"/>
    </source>
</evidence>
<dbReference type="InterPro" id="IPR027073">
    <property type="entry name" value="5_3_exoribonuclease"/>
</dbReference>
<dbReference type="EMBL" id="BSDZ01000079">
    <property type="protein sequence ID" value="GLI68009.1"/>
    <property type="molecule type" value="Genomic_DNA"/>
</dbReference>
<proteinExistence type="predicted"/>
<evidence type="ECO:0000259" key="6">
    <source>
        <dbReference type="Pfam" id="PF17846"/>
    </source>
</evidence>
<gene>
    <name evidence="7" type="ORF">VaNZ11_012332</name>
</gene>
<reference evidence="7 8" key="1">
    <citation type="journal article" date="2023" name="IScience">
        <title>Expanded male sex-determining region conserved during the evolution of homothallism in the green alga Volvox.</title>
        <authorList>
            <person name="Yamamoto K."/>
            <person name="Matsuzaki R."/>
            <person name="Mahakham W."/>
            <person name="Heman W."/>
            <person name="Sekimoto H."/>
            <person name="Kawachi M."/>
            <person name="Minakuchi Y."/>
            <person name="Toyoda A."/>
            <person name="Nozaki H."/>
        </authorList>
    </citation>
    <scope>NUCLEOTIDE SEQUENCE [LARGE SCALE GENOMIC DNA]</scope>
    <source>
        <strain evidence="7 8">NIES-4468</strain>
    </source>
</reference>
<evidence type="ECO:0000256" key="4">
    <source>
        <dbReference type="SAM" id="MobiDB-lite"/>
    </source>
</evidence>
<keyword evidence="8" id="KW-1185">Reference proteome</keyword>
<dbReference type="PANTHER" id="PTHR12341">
    <property type="entry name" value="5'-&gt;3' EXORIBONUCLEASE"/>
    <property type="match status" value="1"/>
</dbReference>
<dbReference type="PANTHER" id="PTHR12341:SF41">
    <property type="entry name" value="5'-3' EXORIBONUCLEASE 2"/>
    <property type="match status" value="1"/>
</dbReference>
<feature type="compositionally biased region" description="Gly residues" evidence="4">
    <location>
        <begin position="1208"/>
        <end position="1224"/>
    </location>
</feature>
<dbReference type="InterPro" id="IPR004859">
    <property type="entry name" value="Xrn1_N"/>
</dbReference>
<dbReference type="InterPro" id="IPR041412">
    <property type="entry name" value="Xrn1_helical"/>
</dbReference>
<evidence type="ECO:0000256" key="3">
    <source>
        <dbReference type="ARBA" id="ARBA00022839"/>
    </source>
</evidence>
<feature type="compositionally biased region" description="Basic and acidic residues" evidence="4">
    <location>
        <begin position="544"/>
        <end position="557"/>
    </location>
</feature>
<dbReference type="Proteomes" id="UP001165090">
    <property type="component" value="Unassembled WGS sequence"/>
</dbReference>
<feature type="domain" description="Xrn1 helical" evidence="6">
    <location>
        <begin position="684"/>
        <end position="1004"/>
    </location>
</feature>
<dbReference type="Pfam" id="PF03159">
    <property type="entry name" value="XRN_N"/>
    <property type="match status" value="1"/>
</dbReference>
<feature type="region of interest" description="Disordered" evidence="4">
    <location>
        <begin position="410"/>
        <end position="593"/>
    </location>
</feature>
<comment type="caution">
    <text evidence="7">The sequence shown here is derived from an EMBL/GenBank/DDBJ whole genome shotgun (WGS) entry which is preliminary data.</text>
</comment>
<keyword evidence="1" id="KW-0540">Nuclease</keyword>
<feature type="region of interest" description="Disordered" evidence="4">
    <location>
        <begin position="112"/>
        <end position="131"/>
    </location>
</feature>
<name>A0ABQ5SDZ9_9CHLO</name>
<feature type="compositionally biased region" description="Pro residues" evidence="4">
    <location>
        <begin position="1249"/>
        <end position="1261"/>
    </location>
</feature>
<feature type="compositionally biased region" description="Polar residues" evidence="4">
    <location>
        <begin position="1306"/>
        <end position="1315"/>
    </location>
</feature>
<feature type="region of interest" description="Disordered" evidence="4">
    <location>
        <begin position="1043"/>
        <end position="1115"/>
    </location>
</feature>